<reference evidence="1 2" key="1">
    <citation type="submission" date="2016-10" db="EMBL/GenBank/DDBJ databases">
        <title>Genome sequence of the basidiomycete white-rot fungus Trametes pubescens.</title>
        <authorList>
            <person name="Makela M.R."/>
            <person name="Granchi Z."/>
            <person name="Peng M."/>
            <person name="De Vries R.P."/>
            <person name="Grigoriev I."/>
            <person name="Riley R."/>
            <person name="Hilden K."/>
        </authorList>
    </citation>
    <scope>NUCLEOTIDE SEQUENCE [LARGE SCALE GENOMIC DNA]</scope>
    <source>
        <strain evidence="1 2">FBCC735</strain>
    </source>
</reference>
<evidence type="ECO:0000313" key="1">
    <source>
        <dbReference type="EMBL" id="OJT07809.1"/>
    </source>
</evidence>
<dbReference type="Proteomes" id="UP000184267">
    <property type="component" value="Unassembled WGS sequence"/>
</dbReference>
<evidence type="ECO:0000313" key="2">
    <source>
        <dbReference type="Proteomes" id="UP000184267"/>
    </source>
</evidence>
<keyword evidence="2" id="KW-1185">Reference proteome</keyword>
<sequence length="82" mass="8567">MSAVGDVDDGDPLVCTTARCVSGGGLRNGEHVPKDGRGAREEGHVDAETGALRDDDDAAICKPQVGILFDRSSVWNLCVEIA</sequence>
<dbReference type="AlphaFoldDB" id="A0A1M2VJN8"/>
<comment type="caution">
    <text evidence="1">The sequence shown here is derived from an EMBL/GenBank/DDBJ whole genome shotgun (WGS) entry which is preliminary data.</text>
</comment>
<proteinExistence type="predicted"/>
<dbReference type="EMBL" id="MNAD01001119">
    <property type="protein sequence ID" value="OJT07809.1"/>
    <property type="molecule type" value="Genomic_DNA"/>
</dbReference>
<accession>A0A1M2VJN8</accession>
<organism evidence="1 2">
    <name type="scientific">Trametes pubescens</name>
    <name type="common">White-rot fungus</name>
    <dbReference type="NCBI Taxonomy" id="154538"/>
    <lineage>
        <taxon>Eukaryota</taxon>
        <taxon>Fungi</taxon>
        <taxon>Dikarya</taxon>
        <taxon>Basidiomycota</taxon>
        <taxon>Agaricomycotina</taxon>
        <taxon>Agaricomycetes</taxon>
        <taxon>Polyporales</taxon>
        <taxon>Polyporaceae</taxon>
        <taxon>Trametes</taxon>
    </lineage>
</organism>
<gene>
    <name evidence="1" type="ORF">TRAPUB_1292</name>
</gene>
<protein>
    <submittedName>
        <fullName evidence="1">Uncharacterized protein</fullName>
    </submittedName>
</protein>
<name>A0A1M2VJN8_TRAPU</name>